<dbReference type="GO" id="GO:0000155">
    <property type="term" value="F:phosphorelay sensor kinase activity"/>
    <property type="evidence" value="ECO:0007669"/>
    <property type="project" value="InterPro"/>
</dbReference>
<keyword evidence="3" id="KW-0597">Phosphoprotein</keyword>
<evidence type="ECO:0000256" key="7">
    <source>
        <dbReference type="ARBA" id="ARBA00022840"/>
    </source>
</evidence>
<accession>A0A7T5VFH1</accession>
<dbReference type="PROSITE" id="PS50109">
    <property type="entry name" value="HIS_KIN"/>
    <property type="match status" value="1"/>
</dbReference>
<evidence type="ECO:0000256" key="2">
    <source>
        <dbReference type="ARBA" id="ARBA00012438"/>
    </source>
</evidence>
<dbReference type="EMBL" id="CP054140">
    <property type="protein sequence ID" value="QQG66834.1"/>
    <property type="molecule type" value="Genomic_DNA"/>
</dbReference>
<dbReference type="Gene3D" id="1.10.287.130">
    <property type="match status" value="1"/>
</dbReference>
<dbReference type="Gene3D" id="3.30.565.10">
    <property type="entry name" value="Histidine kinase-like ATPase, C-terminal domain"/>
    <property type="match status" value="1"/>
</dbReference>
<comment type="catalytic activity">
    <reaction evidence="1">
        <text>ATP + protein L-histidine = ADP + protein N-phospho-L-histidine.</text>
        <dbReference type="EC" id="2.7.13.3"/>
    </reaction>
</comment>
<evidence type="ECO:0000256" key="9">
    <source>
        <dbReference type="SAM" id="Phobius"/>
    </source>
</evidence>
<dbReference type="SMART" id="SM00388">
    <property type="entry name" value="HisKA"/>
    <property type="match status" value="1"/>
</dbReference>
<keyword evidence="4" id="KW-0808">Transferase</keyword>
<organism evidence="11 12">
    <name type="scientific">Desulfobulbus oligotrophicus</name>
    <dbReference type="NCBI Taxonomy" id="1909699"/>
    <lineage>
        <taxon>Bacteria</taxon>
        <taxon>Pseudomonadati</taxon>
        <taxon>Thermodesulfobacteriota</taxon>
        <taxon>Desulfobulbia</taxon>
        <taxon>Desulfobulbales</taxon>
        <taxon>Desulfobulbaceae</taxon>
        <taxon>Desulfobulbus</taxon>
    </lineage>
</organism>
<evidence type="ECO:0000256" key="8">
    <source>
        <dbReference type="ARBA" id="ARBA00023012"/>
    </source>
</evidence>
<name>A0A7T5VFH1_9BACT</name>
<evidence type="ECO:0000256" key="5">
    <source>
        <dbReference type="ARBA" id="ARBA00022741"/>
    </source>
</evidence>
<dbReference type="InterPro" id="IPR003594">
    <property type="entry name" value="HATPase_dom"/>
</dbReference>
<keyword evidence="8" id="KW-0902">Two-component regulatory system</keyword>
<dbReference type="InterPro" id="IPR005467">
    <property type="entry name" value="His_kinase_dom"/>
</dbReference>
<keyword evidence="9" id="KW-1133">Transmembrane helix</keyword>
<dbReference type="SUPFAM" id="SSF55874">
    <property type="entry name" value="ATPase domain of HSP90 chaperone/DNA topoisomerase II/histidine kinase"/>
    <property type="match status" value="1"/>
</dbReference>
<keyword evidence="9" id="KW-0472">Membrane</keyword>
<evidence type="ECO:0000256" key="3">
    <source>
        <dbReference type="ARBA" id="ARBA00022553"/>
    </source>
</evidence>
<gene>
    <name evidence="11" type="ORF">HP555_13655</name>
</gene>
<dbReference type="PANTHER" id="PTHR43065:SF10">
    <property type="entry name" value="PEROXIDE STRESS-ACTIVATED HISTIDINE KINASE MAK3"/>
    <property type="match status" value="1"/>
</dbReference>
<reference evidence="11 12" key="1">
    <citation type="submission" date="2020-05" db="EMBL/GenBank/DDBJ databases">
        <title>Complete genome of Desulfobulbus oligotrophicus.</title>
        <authorList>
            <person name="Podar M."/>
        </authorList>
    </citation>
    <scope>NUCLEOTIDE SEQUENCE [LARGE SCALE GENOMIC DNA]</scope>
    <source>
        <strain evidence="11 12">Prop6</strain>
    </source>
</reference>
<dbReference type="InterPro" id="IPR036890">
    <property type="entry name" value="HATPase_C_sf"/>
</dbReference>
<evidence type="ECO:0000256" key="1">
    <source>
        <dbReference type="ARBA" id="ARBA00000085"/>
    </source>
</evidence>
<dbReference type="KEGG" id="dog:HP555_13655"/>
<feature type="domain" description="Histidine kinase" evidence="10">
    <location>
        <begin position="307"/>
        <end position="515"/>
    </location>
</feature>
<dbReference type="SUPFAM" id="SSF47384">
    <property type="entry name" value="Homodimeric domain of signal transducing histidine kinase"/>
    <property type="match status" value="1"/>
</dbReference>
<dbReference type="CDD" id="cd00082">
    <property type="entry name" value="HisKA"/>
    <property type="match status" value="1"/>
</dbReference>
<keyword evidence="12" id="KW-1185">Reference proteome</keyword>
<feature type="transmembrane region" description="Helical" evidence="9">
    <location>
        <begin position="256"/>
        <end position="275"/>
    </location>
</feature>
<dbReference type="InterPro" id="IPR003661">
    <property type="entry name" value="HisK_dim/P_dom"/>
</dbReference>
<dbReference type="Proteomes" id="UP000596092">
    <property type="component" value="Chromosome"/>
</dbReference>
<keyword evidence="7" id="KW-0067">ATP-binding</keyword>
<dbReference type="PANTHER" id="PTHR43065">
    <property type="entry name" value="SENSOR HISTIDINE KINASE"/>
    <property type="match status" value="1"/>
</dbReference>
<dbReference type="RefSeq" id="WP_199263120.1">
    <property type="nucleotide sequence ID" value="NZ_CP054140.1"/>
</dbReference>
<evidence type="ECO:0000313" key="11">
    <source>
        <dbReference type="EMBL" id="QQG66834.1"/>
    </source>
</evidence>
<keyword evidence="6" id="KW-0418">Kinase</keyword>
<dbReference type="Pfam" id="PF00512">
    <property type="entry name" value="HisKA"/>
    <property type="match status" value="1"/>
</dbReference>
<feature type="transmembrane region" description="Helical" evidence="9">
    <location>
        <begin position="15"/>
        <end position="36"/>
    </location>
</feature>
<evidence type="ECO:0000259" key="10">
    <source>
        <dbReference type="PROSITE" id="PS50109"/>
    </source>
</evidence>
<evidence type="ECO:0000256" key="6">
    <source>
        <dbReference type="ARBA" id="ARBA00022777"/>
    </source>
</evidence>
<proteinExistence type="predicted"/>
<dbReference type="InterPro" id="IPR036097">
    <property type="entry name" value="HisK_dim/P_sf"/>
</dbReference>
<sequence length="521" mass="57865">MKADPPARPKYPLPFWALNLTGFGILIVLVLVVFFWQMTTNDRDLQRNTLGRSQMISMIIEEHLANAELARNTIENVMVSVLRDKIRFIDYLNTIDPLQEDELTALAKETGLVGIEVVQQDGTRITGPADWQRSQPCTLSPDVVHYDQHGTALFVGTSDNKAVQCIQVGLDAKASIQLQAEMALPALLTNLSNLPGIRSVHLEEGLPPSAGGTIRLIDEHGKWTAETRLSMSSGTLVIALDASQHFNRIKLLRRQFFLFSALLLSLGLFFSWLLYHVQQNDLNRTRSFERLLAREHEAAALGRATAIIAHEVRNPLNAISMGLQRLRLESTSLDTAQHELVIAMQEAVNRTSVIINELQRFTQPLNPRLQIVDVPLLIQQLLILYQQRCQQQNIEITQTNTSVGLIEADPDLLAELLENLLKNSIEAQPTGGYIHIALNKTAAKACITLTNGNCTLSVDDAKRLGEPYFTTKMRGTGLGLALSRRIAEAHRGALEVTVDHSRQQFTALLVIPLVQTATLPS</sequence>
<protein>
    <recommendedName>
        <fullName evidence="2">histidine kinase</fullName>
        <ecNumber evidence="2">2.7.13.3</ecNumber>
    </recommendedName>
</protein>
<dbReference type="EC" id="2.7.13.3" evidence="2"/>
<evidence type="ECO:0000256" key="4">
    <source>
        <dbReference type="ARBA" id="ARBA00022679"/>
    </source>
</evidence>
<keyword evidence="5" id="KW-0547">Nucleotide-binding</keyword>
<keyword evidence="9" id="KW-0812">Transmembrane</keyword>
<dbReference type="GO" id="GO:0005524">
    <property type="term" value="F:ATP binding"/>
    <property type="evidence" value="ECO:0007669"/>
    <property type="project" value="UniProtKB-KW"/>
</dbReference>
<dbReference type="SMART" id="SM00387">
    <property type="entry name" value="HATPase_c"/>
    <property type="match status" value="1"/>
</dbReference>
<dbReference type="AlphaFoldDB" id="A0A7T5VFH1"/>
<dbReference type="Pfam" id="PF02518">
    <property type="entry name" value="HATPase_c"/>
    <property type="match status" value="1"/>
</dbReference>
<evidence type="ECO:0000313" key="12">
    <source>
        <dbReference type="Proteomes" id="UP000596092"/>
    </source>
</evidence>